<dbReference type="InterPro" id="IPR038765">
    <property type="entry name" value="Papain-like_cys_pep_sf"/>
</dbReference>
<feature type="domain" description="Transglutaminase-like" evidence="1">
    <location>
        <begin position="182"/>
        <end position="281"/>
    </location>
</feature>
<dbReference type="SUPFAM" id="SSF54001">
    <property type="entry name" value="Cysteine proteinases"/>
    <property type="match status" value="1"/>
</dbReference>
<evidence type="ECO:0000313" key="2">
    <source>
        <dbReference type="EMBL" id="CUQ81718.1"/>
    </source>
</evidence>
<dbReference type="GO" id="GO:0006508">
    <property type="term" value="P:proteolysis"/>
    <property type="evidence" value="ECO:0007669"/>
    <property type="project" value="UniProtKB-KW"/>
</dbReference>
<gene>
    <name evidence="2" type="ORF">ERS852540_00329</name>
</gene>
<proteinExistence type="predicted"/>
<evidence type="ECO:0000259" key="1">
    <source>
        <dbReference type="Pfam" id="PF01841"/>
    </source>
</evidence>
<name>A0A174ZBS0_9FIRM</name>
<dbReference type="EMBL" id="CZBY01000002">
    <property type="protein sequence ID" value="CUQ81718.1"/>
    <property type="molecule type" value="Genomic_DNA"/>
</dbReference>
<dbReference type="Gene3D" id="3.10.620.30">
    <property type="match status" value="1"/>
</dbReference>
<keyword evidence="2" id="KW-0645">Protease</keyword>
<protein>
    <submittedName>
        <fullName evidence="2">Uncharacterized protein involved in cytokinesis, contains TGc (Transglutaminase/protease-like) domain</fullName>
    </submittedName>
</protein>
<organism evidence="2 3">
    <name type="scientific">[Eubacterium] siraeum</name>
    <dbReference type="NCBI Taxonomy" id="39492"/>
    <lineage>
        <taxon>Bacteria</taxon>
        <taxon>Bacillati</taxon>
        <taxon>Bacillota</taxon>
        <taxon>Clostridia</taxon>
        <taxon>Eubacteriales</taxon>
        <taxon>Oscillospiraceae</taxon>
        <taxon>Oscillospiraceae incertae sedis</taxon>
    </lineage>
</organism>
<dbReference type="GO" id="GO:0008233">
    <property type="term" value="F:peptidase activity"/>
    <property type="evidence" value="ECO:0007669"/>
    <property type="project" value="UniProtKB-KW"/>
</dbReference>
<accession>A0A174ZBS0</accession>
<dbReference type="OrthoDB" id="9788327at2"/>
<dbReference type="InterPro" id="IPR002931">
    <property type="entry name" value="Transglutaminase-like"/>
</dbReference>
<dbReference type="Pfam" id="PF01841">
    <property type="entry name" value="Transglut_core"/>
    <property type="match status" value="1"/>
</dbReference>
<reference evidence="2 3" key="1">
    <citation type="submission" date="2015-09" db="EMBL/GenBank/DDBJ databases">
        <authorList>
            <consortium name="Pathogen Informatics"/>
        </authorList>
    </citation>
    <scope>NUCLEOTIDE SEQUENCE [LARGE SCALE GENOMIC DNA]</scope>
    <source>
        <strain evidence="2 3">2789STDY5834928</strain>
    </source>
</reference>
<dbReference type="Proteomes" id="UP000095662">
    <property type="component" value="Unassembled WGS sequence"/>
</dbReference>
<dbReference type="STRING" id="39492.ERS852540_00329"/>
<sequence length="403" mass="44311">MGKGKVIGTVAAAVVIPAAAVVGAIYILPLFDITSSNTLYYFGNDASVAADGTISLGKEEVLGYSSKYSDTMTGYFKAQLNENETYIYNAVMYASENGYSDIFLPEDVFDDGGYDRLQELEYVITFLSCDSPFVAHNYTTNSKLTGNVEQFAGKSYHHIQLETLGEEYTSRREAAYEKAKSVVASIPQECNTDRKKAQYLYNYVAENSVYVTDGYSTRNVPIADLLIDGKAICDGYADTVTMLFNMAGIETDSANGTNNSKNEGHTVNFAKLDGEYYYFDASADSIINEKGFKPAFYFGMSWKEASDSFTFADEFANRCPKAEKSLLSDSIDIVISDNSEETVKKAAELIRSGGDTGIIVRFDESITDEERKSITNDTAEKVGKPLASLSAANRLYGIKIYKE</sequence>
<keyword evidence="2" id="KW-0378">Hydrolase</keyword>
<evidence type="ECO:0000313" key="3">
    <source>
        <dbReference type="Proteomes" id="UP000095662"/>
    </source>
</evidence>
<dbReference type="AlphaFoldDB" id="A0A174ZBS0"/>